<gene>
    <name evidence="2" type="ORF">LNKW23_40960</name>
</gene>
<proteinExistence type="predicted"/>
<keyword evidence="1" id="KW-0472">Membrane</keyword>
<comment type="caution">
    <text evidence="2">The sequence shown here is derived from an EMBL/GenBank/DDBJ whole genome shotgun (WGS) entry which is preliminary data.</text>
</comment>
<dbReference type="Proteomes" id="UP001239909">
    <property type="component" value="Unassembled WGS sequence"/>
</dbReference>
<dbReference type="EMBL" id="BSYI01000045">
    <property type="protein sequence ID" value="GMG84880.1"/>
    <property type="molecule type" value="Genomic_DNA"/>
</dbReference>
<keyword evidence="1" id="KW-1133">Transmembrane helix</keyword>
<feature type="transmembrane region" description="Helical" evidence="1">
    <location>
        <begin position="7"/>
        <end position="29"/>
    </location>
</feature>
<reference evidence="2 3" key="1">
    <citation type="submission" date="2023-04" db="EMBL/GenBank/DDBJ databases">
        <title>Marinoamorphus aggregata gen. nov., sp. Nov., isolate from tissue of brittle star Ophioplocus japonicus.</title>
        <authorList>
            <person name="Kawano K."/>
            <person name="Sawayama S."/>
            <person name="Nakagawa S."/>
        </authorList>
    </citation>
    <scope>NUCLEOTIDE SEQUENCE [LARGE SCALE GENOMIC DNA]</scope>
    <source>
        <strain evidence="2 3">NKW23</strain>
    </source>
</reference>
<dbReference type="RefSeq" id="WP_285674048.1">
    <property type="nucleotide sequence ID" value="NZ_BSYI01000045.1"/>
</dbReference>
<feature type="transmembrane region" description="Helical" evidence="1">
    <location>
        <begin position="35"/>
        <end position="54"/>
    </location>
</feature>
<accession>A0ABQ6LSB7</accession>
<evidence type="ECO:0000313" key="2">
    <source>
        <dbReference type="EMBL" id="GMG84880.1"/>
    </source>
</evidence>
<organism evidence="2 3">
    <name type="scientific">Paralimibaculum aggregatum</name>
    <dbReference type="NCBI Taxonomy" id="3036245"/>
    <lineage>
        <taxon>Bacteria</taxon>
        <taxon>Pseudomonadati</taxon>
        <taxon>Pseudomonadota</taxon>
        <taxon>Alphaproteobacteria</taxon>
        <taxon>Rhodobacterales</taxon>
        <taxon>Paracoccaceae</taxon>
        <taxon>Paralimibaculum</taxon>
    </lineage>
</organism>
<keyword evidence="1" id="KW-0812">Transmembrane</keyword>
<evidence type="ECO:0000313" key="3">
    <source>
        <dbReference type="Proteomes" id="UP001239909"/>
    </source>
</evidence>
<evidence type="ECO:0000256" key="1">
    <source>
        <dbReference type="SAM" id="Phobius"/>
    </source>
</evidence>
<sequence>MYRLAAIIYALVGPTLAGVLMIAALVSGFDTLQPILVAAAVGFLGGLPLAWAIAARLSRDPRG</sequence>
<keyword evidence="3" id="KW-1185">Reference proteome</keyword>
<name>A0ABQ6LSB7_9RHOB</name>
<evidence type="ECO:0008006" key="4">
    <source>
        <dbReference type="Google" id="ProtNLM"/>
    </source>
</evidence>
<protein>
    <recommendedName>
        <fullName evidence="4">CTP synthetase</fullName>
    </recommendedName>
</protein>